<evidence type="ECO:0000313" key="4">
    <source>
        <dbReference type="Proteomes" id="UP000035721"/>
    </source>
</evidence>
<keyword evidence="2" id="KW-0812">Transmembrane</keyword>
<dbReference type="STRING" id="1194083.BN12_2400024"/>
<evidence type="ECO:0000256" key="2">
    <source>
        <dbReference type="SAM" id="Phobius"/>
    </source>
</evidence>
<dbReference type="Proteomes" id="UP000035721">
    <property type="component" value="Unassembled WGS sequence"/>
</dbReference>
<evidence type="ECO:0000256" key="1">
    <source>
        <dbReference type="SAM" id="MobiDB-lite"/>
    </source>
</evidence>
<feature type="transmembrane region" description="Helical" evidence="2">
    <location>
        <begin position="46"/>
        <end position="64"/>
    </location>
</feature>
<protein>
    <submittedName>
        <fullName evidence="3">Uncharacterized protein</fullName>
    </submittedName>
</protein>
<dbReference type="EMBL" id="CAJB01000158">
    <property type="protein sequence ID" value="CCH78010.1"/>
    <property type="molecule type" value="Genomic_DNA"/>
</dbReference>
<feature type="region of interest" description="Disordered" evidence="1">
    <location>
        <begin position="251"/>
        <end position="286"/>
    </location>
</feature>
<name>A0A077M1D6_9MICO</name>
<proteinExistence type="predicted"/>
<evidence type="ECO:0000313" key="3">
    <source>
        <dbReference type="EMBL" id="CCH78010.1"/>
    </source>
</evidence>
<comment type="caution">
    <text evidence="3">The sequence shown here is derived from an EMBL/GenBank/DDBJ whole genome shotgun (WGS) entry which is preliminary data.</text>
</comment>
<keyword evidence="2" id="KW-1133">Transmembrane helix</keyword>
<feature type="transmembrane region" description="Helical" evidence="2">
    <location>
        <begin position="20"/>
        <end position="40"/>
    </location>
</feature>
<accession>A0A077M1D6</accession>
<dbReference type="Gene3D" id="3.30.450.40">
    <property type="match status" value="1"/>
</dbReference>
<gene>
    <name evidence="3" type="ORF">BN12_2400024</name>
</gene>
<keyword evidence="2" id="KW-0472">Membrane</keyword>
<sequence>MSIGPLRRIVSPKVVRASVVSVGVAVIAFTTFAVAGLVGARTGHATLIWVLAALGVAVVVPLLAGPLERIGERVAYGRRGNPYATLDAFVRRTAETLPTEDVLPQLARTAAVATRSTRGEVRLWLADGAEWVQTWPPRATDATDEMSVPLRHGGEDLGTLEVARAGRGSDPIDGAVLDRLAGPAGLALSNVRLTLDLTHRVETTTRLVEALRISRGRLVTARADQAERFARQVHREVLDRISTADAALAALGTTTTQMPPRAAETASGDSTGVDPTGADSTPADSARADSAWAVLGTARDEIAVALESLREISHGIYPPVLHQRGLRAALEWRRDHAGVPWRIVVEPDGDWRVEAEVEAAAYFACVDLLSPAPSAADLVVTWSAPGALVMRIAGLPDASEEHTRLVRDRAEALGGSLEVDDGTASATIRLPARMIGG</sequence>
<organism evidence="3 4">
    <name type="scientific">Nostocoides japonicum T1-X7</name>
    <dbReference type="NCBI Taxonomy" id="1194083"/>
    <lineage>
        <taxon>Bacteria</taxon>
        <taxon>Bacillati</taxon>
        <taxon>Actinomycetota</taxon>
        <taxon>Actinomycetes</taxon>
        <taxon>Micrococcales</taxon>
        <taxon>Intrasporangiaceae</taxon>
        <taxon>Nostocoides</taxon>
    </lineage>
</organism>
<dbReference type="OrthoDB" id="5242012at2"/>
<dbReference type="AlphaFoldDB" id="A0A077M1D6"/>
<reference evidence="3 4" key="1">
    <citation type="journal article" date="2013" name="ISME J.">
        <title>A metabolic model for members of the genus Tetrasphaera involved in enhanced biological phosphorus removal.</title>
        <authorList>
            <person name="Kristiansen R."/>
            <person name="Nguyen H.T.T."/>
            <person name="Saunders A.M."/>
            <person name="Nielsen J.L."/>
            <person name="Wimmer R."/>
            <person name="Le V.Q."/>
            <person name="McIlroy S.J."/>
            <person name="Petrovski S."/>
            <person name="Seviour R.J."/>
            <person name="Calteau A."/>
            <person name="Nielsen K.L."/>
            <person name="Nielsen P.H."/>
        </authorList>
    </citation>
    <scope>NUCLEOTIDE SEQUENCE [LARGE SCALE GENOMIC DNA]</scope>
    <source>
        <strain evidence="3 4">T1-X7</strain>
    </source>
</reference>
<dbReference type="InterPro" id="IPR029016">
    <property type="entry name" value="GAF-like_dom_sf"/>
</dbReference>
<keyword evidence="4" id="KW-1185">Reference proteome</keyword>
<dbReference type="RefSeq" id="WP_048554925.1">
    <property type="nucleotide sequence ID" value="NZ_HF570958.1"/>
</dbReference>